<evidence type="ECO:0000313" key="3">
    <source>
        <dbReference type="Proteomes" id="UP001162060"/>
    </source>
</evidence>
<protein>
    <submittedName>
        <fullName evidence="2">Uncharacterized protein</fullName>
    </submittedName>
</protein>
<dbReference type="AlphaFoldDB" id="A0AAV1TTY6"/>
<dbReference type="EMBL" id="CAKLBY020000075">
    <property type="protein sequence ID" value="CAK7924538.1"/>
    <property type="molecule type" value="Genomic_DNA"/>
</dbReference>
<sequence length="87" mass="9540">MPTRANPGRKSPLELLTKKPVSVVDVVVFSSPCKVYQNPLNASLGKRGAPGIIVEKTKKLRGARHTDSREVVRGDYSTRVPNRDPDS</sequence>
<feature type="compositionally biased region" description="Basic and acidic residues" evidence="1">
    <location>
        <begin position="64"/>
        <end position="73"/>
    </location>
</feature>
<comment type="caution">
    <text evidence="2">The sequence shown here is derived from an EMBL/GenBank/DDBJ whole genome shotgun (WGS) entry which is preliminary data.</text>
</comment>
<dbReference type="Proteomes" id="UP001162060">
    <property type="component" value="Unassembled WGS sequence"/>
</dbReference>
<evidence type="ECO:0000313" key="2">
    <source>
        <dbReference type="EMBL" id="CAK7924538.1"/>
    </source>
</evidence>
<feature type="region of interest" description="Disordered" evidence="1">
    <location>
        <begin position="56"/>
        <end position="87"/>
    </location>
</feature>
<proteinExistence type="predicted"/>
<gene>
    <name evidence="2" type="ORF">PM001_LOCUS9688</name>
</gene>
<reference evidence="2" key="1">
    <citation type="submission" date="2024-01" db="EMBL/GenBank/DDBJ databases">
        <authorList>
            <person name="Webb A."/>
        </authorList>
    </citation>
    <scope>NUCLEOTIDE SEQUENCE</scope>
    <source>
        <strain evidence="2">Pm1</strain>
    </source>
</reference>
<accession>A0AAV1TTY6</accession>
<organism evidence="2 3">
    <name type="scientific">Peronospora matthiolae</name>
    <dbReference type="NCBI Taxonomy" id="2874970"/>
    <lineage>
        <taxon>Eukaryota</taxon>
        <taxon>Sar</taxon>
        <taxon>Stramenopiles</taxon>
        <taxon>Oomycota</taxon>
        <taxon>Peronosporomycetes</taxon>
        <taxon>Peronosporales</taxon>
        <taxon>Peronosporaceae</taxon>
        <taxon>Peronospora</taxon>
    </lineage>
</organism>
<evidence type="ECO:0000256" key="1">
    <source>
        <dbReference type="SAM" id="MobiDB-lite"/>
    </source>
</evidence>
<name>A0AAV1TTY6_9STRA</name>